<accession>A0ABW3X391</accession>
<feature type="transmembrane region" description="Helical" evidence="1">
    <location>
        <begin position="65"/>
        <end position="84"/>
    </location>
</feature>
<feature type="transmembrane region" description="Helical" evidence="1">
    <location>
        <begin position="40"/>
        <end position="59"/>
    </location>
</feature>
<sequence length="120" mass="12678">MADLFASGRIIDLILALVALETLGLVAWHVHTGRGAALRPLLCTLVSGAALMLAVRTALTGAPWIATACCLAVSLLAHLGDLFIRLREPIRRNPDVSIPGTSSESVAFPGHSYSQYNSTL</sequence>
<evidence type="ECO:0000313" key="3">
    <source>
        <dbReference type="Proteomes" id="UP001597176"/>
    </source>
</evidence>
<name>A0ABW3X391_9HYPH</name>
<dbReference type="EMBL" id="JBHTND010000041">
    <property type="protein sequence ID" value="MFD1303867.1"/>
    <property type="molecule type" value="Genomic_DNA"/>
</dbReference>
<comment type="caution">
    <text evidence="2">The sequence shown here is derived from an EMBL/GenBank/DDBJ whole genome shotgun (WGS) entry which is preliminary data.</text>
</comment>
<feature type="transmembrane region" description="Helical" evidence="1">
    <location>
        <begin position="6"/>
        <end position="28"/>
    </location>
</feature>
<proteinExistence type="predicted"/>
<protein>
    <recommendedName>
        <fullName evidence="4">DUF2568 domain-containing protein</fullName>
    </recommendedName>
</protein>
<dbReference type="Proteomes" id="UP001597176">
    <property type="component" value="Unassembled WGS sequence"/>
</dbReference>
<evidence type="ECO:0000256" key="1">
    <source>
        <dbReference type="SAM" id="Phobius"/>
    </source>
</evidence>
<organism evidence="2 3">
    <name type="scientific">Methylobacterium marchantiae</name>
    <dbReference type="NCBI Taxonomy" id="600331"/>
    <lineage>
        <taxon>Bacteria</taxon>
        <taxon>Pseudomonadati</taxon>
        <taxon>Pseudomonadota</taxon>
        <taxon>Alphaproteobacteria</taxon>
        <taxon>Hyphomicrobiales</taxon>
        <taxon>Methylobacteriaceae</taxon>
        <taxon>Methylobacterium</taxon>
    </lineage>
</organism>
<keyword evidence="3" id="KW-1185">Reference proteome</keyword>
<keyword evidence="1" id="KW-1133">Transmembrane helix</keyword>
<evidence type="ECO:0008006" key="4">
    <source>
        <dbReference type="Google" id="ProtNLM"/>
    </source>
</evidence>
<keyword evidence="1" id="KW-0812">Transmembrane</keyword>
<gene>
    <name evidence="2" type="ORF">ACFQ4G_20075</name>
</gene>
<evidence type="ECO:0000313" key="2">
    <source>
        <dbReference type="EMBL" id="MFD1303867.1"/>
    </source>
</evidence>
<reference evidence="3" key="1">
    <citation type="journal article" date="2019" name="Int. J. Syst. Evol. Microbiol.">
        <title>The Global Catalogue of Microorganisms (GCM) 10K type strain sequencing project: providing services to taxonomists for standard genome sequencing and annotation.</title>
        <authorList>
            <consortium name="The Broad Institute Genomics Platform"/>
            <consortium name="The Broad Institute Genome Sequencing Center for Infectious Disease"/>
            <person name="Wu L."/>
            <person name="Ma J."/>
        </authorList>
    </citation>
    <scope>NUCLEOTIDE SEQUENCE [LARGE SCALE GENOMIC DNA]</scope>
    <source>
        <strain evidence="3">CCUG 56108</strain>
    </source>
</reference>
<keyword evidence="1" id="KW-0472">Membrane</keyword>